<evidence type="ECO:0000256" key="5">
    <source>
        <dbReference type="ARBA" id="ARBA00023136"/>
    </source>
</evidence>
<feature type="transmembrane region" description="Helical" evidence="6">
    <location>
        <begin position="194"/>
        <end position="217"/>
    </location>
</feature>
<evidence type="ECO:0000256" key="4">
    <source>
        <dbReference type="ARBA" id="ARBA00022989"/>
    </source>
</evidence>
<dbReference type="GO" id="GO:0015175">
    <property type="term" value="F:neutral L-amino acid transmembrane transporter activity"/>
    <property type="evidence" value="ECO:0007669"/>
    <property type="project" value="TreeGrafter"/>
</dbReference>
<dbReference type="InterPro" id="IPR001991">
    <property type="entry name" value="Na-dicarboxylate_symporter"/>
</dbReference>
<dbReference type="PANTHER" id="PTHR11958:SF63">
    <property type="entry name" value="AMINO ACID TRANSPORTER"/>
    <property type="match status" value="1"/>
</dbReference>
<dbReference type="KEGG" id="vda:VDAG_09178"/>
<feature type="transmembrane region" description="Helical" evidence="6">
    <location>
        <begin position="345"/>
        <end position="370"/>
    </location>
</feature>
<feature type="transmembrane region" description="Helical" evidence="6">
    <location>
        <begin position="382"/>
        <end position="399"/>
    </location>
</feature>
<dbReference type="PRINTS" id="PR00173">
    <property type="entry name" value="EDTRNSPORT"/>
</dbReference>
<evidence type="ECO:0000256" key="7">
    <source>
        <dbReference type="SAM" id="MobiDB-lite"/>
    </source>
</evidence>
<name>G2XFQ4_VERDV</name>
<evidence type="ECO:0000313" key="9">
    <source>
        <dbReference type="Proteomes" id="UP000001611"/>
    </source>
</evidence>
<gene>
    <name evidence="8" type="ORF">VDAG_09178</name>
</gene>
<dbReference type="OMA" id="GIMFVVH"/>
<sequence length="483" mass="52119">MGVDDEKRIMDSNNHMVKDSSSYDQPPLPQPSDTVSAEVEPVKKPWWHSVIEPGSATQIIIAASLAIGIGLGVSAAIGTDNIPPAAPVILGIPGTLWLRALRATVLPMIVCAMILAIQRLREVSKGAAVLARWTILYYVLTTILSIAFSIIMTSQIWEPMMENAATEEGSSELEEKKPHEIVSTLFNTLIPQNIVYALANDELLAILVTSIVVGYLIKNPATSAILRAVVEIEAIITTVITFLIKLAPIGVFFLILPNLFRLDISSVGTNLGILIGGSVSSMMIHLWVILPILFFGFTQKNPYTYWGKSSASWLTAWGTASSAATLPVTLRVVRERGVPNTVTKFVVPLGCLINMDGTSIYFPVVCVFMAATQGIKLDAGQYIMILLLSTLSAIGTTPIPSSSLVLTLMITSSVGIPETDMFAVVVAIDWFIDRFRTMVNVSGDIFAAGIIAKMTGVTDPEDLTDEDLIAQRSSAVNDNVDRV</sequence>
<evidence type="ECO:0000256" key="6">
    <source>
        <dbReference type="RuleBase" id="RU361216"/>
    </source>
</evidence>
<keyword evidence="2 6" id="KW-0813">Transport</keyword>
<dbReference type="GO" id="GO:0005886">
    <property type="term" value="C:plasma membrane"/>
    <property type="evidence" value="ECO:0007669"/>
    <property type="project" value="TreeGrafter"/>
</dbReference>
<proteinExistence type="inferred from homology"/>
<dbReference type="eggNOG" id="KOG3787">
    <property type="taxonomic scope" value="Eukaryota"/>
</dbReference>
<keyword evidence="3 6" id="KW-0812">Transmembrane</keyword>
<protein>
    <recommendedName>
        <fullName evidence="6">Amino acid transporter</fullName>
    </recommendedName>
</protein>
<evidence type="ECO:0000256" key="3">
    <source>
        <dbReference type="ARBA" id="ARBA00022692"/>
    </source>
</evidence>
<feature type="transmembrane region" description="Helical" evidence="6">
    <location>
        <begin position="59"/>
        <end position="77"/>
    </location>
</feature>
<evidence type="ECO:0000256" key="2">
    <source>
        <dbReference type="ARBA" id="ARBA00022448"/>
    </source>
</evidence>
<dbReference type="GO" id="GO:0015501">
    <property type="term" value="F:glutamate:sodium symporter activity"/>
    <property type="evidence" value="ECO:0007669"/>
    <property type="project" value="TreeGrafter"/>
</dbReference>
<comment type="similarity">
    <text evidence="6">Belongs to the dicarboxylate/amino acid:cation symporter (DAACS) (TC 2.A.23) family.</text>
</comment>
<feature type="transmembrane region" description="Helical" evidence="6">
    <location>
        <begin position="129"/>
        <end position="152"/>
    </location>
</feature>
<dbReference type="PANTHER" id="PTHR11958">
    <property type="entry name" value="SODIUM/DICARBOXYLATE SYMPORTER-RELATED"/>
    <property type="match status" value="1"/>
</dbReference>
<dbReference type="InterPro" id="IPR050746">
    <property type="entry name" value="DAACS"/>
</dbReference>
<evidence type="ECO:0000313" key="8">
    <source>
        <dbReference type="EMBL" id="EGY18652.1"/>
    </source>
</evidence>
<dbReference type="Proteomes" id="UP000001611">
    <property type="component" value="Chromosome 4"/>
</dbReference>
<feature type="transmembrane region" description="Helical" evidence="6">
    <location>
        <begin position="97"/>
        <end position="117"/>
    </location>
</feature>
<comment type="subcellular location">
    <subcellularLocation>
        <location evidence="1 6">Membrane</location>
        <topology evidence="1 6">Multi-pass membrane protein</topology>
    </subcellularLocation>
</comment>
<feature type="transmembrane region" description="Helical" evidence="6">
    <location>
        <begin position="229"/>
        <end position="256"/>
    </location>
</feature>
<feature type="transmembrane region" description="Helical" evidence="6">
    <location>
        <begin position="271"/>
        <end position="298"/>
    </location>
</feature>
<keyword evidence="5 6" id="KW-0472">Membrane</keyword>
<dbReference type="STRING" id="498257.G2XFQ4"/>
<dbReference type="SUPFAM" id="SSF118215">
    <property type="entry name" value="Proton glutamate symport protein"/>
    <property type="match status" value="1"/>
</dbReference>
<feature type="compositionally biased region" description="Polar residues" evidence="7">
    <location>
        <begin position="11"/>
        <end position="24"/>
    </location>
</feature>
<dbReference type="EMBL" id="DS572717">
    <property type="protein sequence ID" value="EGY18652.1"/>
    <property type="molecule type" value="Genomic_DNA"/>
</dbReference>
<organism evidence="8 9">
    <name type="scientific">Verticillium dahliae (strain VdLs.17 / ATCC MYA-4575 / FGSC 10137)</name>
    <name type="common">Verticillium wilt</name>
    <dbReference type="NCBI Taxonomy" id="498257"/>
    <lineage>
        <taxon>Eukaryota</taxon>
        <taxon>Fungi</taxon>
        <taxon>Dikarya</taxon>
        <taxon>Ascomycota</taxon>
        <taxon>Pezizomycotina</taxon>
        <taxon>Sordariomycetes</taxon>
        <taxon>Hypocreomycetidae</taxon>
        <taxon>Glomerellales</taxon>
        <taxon>Plectosphaerellaceae</taxon>
        <taxon>Verticillium</taxon>
    </lineage>
</organism>
<keyword evidence="4 6" id="KW-1133">Transmembrane helix</keyword>
<feature type="compositionally biased region" description="Basic and acidic residues" evidence="7">
    <location>
        <begin position="1"/>
        <end position="10"/>
    </location>
</feature>
<dbReference type="InParanoid" id="G2XFQ4"/>
<reference evidence="8 9" key="1">
    <citation type="submission" date="2008-03" db="EMBL/GenBank/DDBJ databases">
        <title>The Genome Sequence of Verticillium dahliae VdLs.17.</title>
        <authorList>
            <consortium name="The Broad Institute Genome Sequencing Platform"/>
            <person name="Ma L.-J.J."/>
            <person name="Klosterman S.J."/>
            <person name="Subbarao K."/>
            <person name="Dobinson K."/>
            <person name="Veronese P."/>
            <person name="Kang S."/>
            <person name="Gold S.E."/>
            <person name="Young S."/>
            <person name="Jaffe D."/>
            <person name="Gnerre S."/>
            <person name="Berlin A."/>
            <person name="Heiman D."/>
            <person name="Hepburn T."/>
            <person name="Sykes S."/>
            <person name="Alvarado L."/>
            <person name="Kodira C.D."/>
            <person name="Lander E."/>
            <person name="Galagan J."/>
            <person name="Nusbaum C."/>
            <person name="Birren B."/>
        </authorList>
    </citation>
    <scope>NUCLEOTIDE SEQUENCE [LARGE SCALE GENOMIC DNA]</scope>
    <source>
        <strain evidence="9">VdLs.17 / ATCC MYA-4575 / FGSC 10137</strain>
    </source>
</reference>
<dbReference type="Gene3D" id="1.10.3860.10">
    <property type="entry name" value="Sodium:dicarboxylate symporter"/>
    <property type="match status" value="1"/>
</dbReference>
<dbReference type="AlphaFoldDB" id="G2XFQ4"/>
<evidence type="ECO:0000256" key="1">
    <source>
        <dbReference type="ARBA" id="ARBA00004141"/>
    </source>
</evidence>
<dbReference type="Pfam" id="PF00375">
    <property type="entry name" value="SDF"/>
    <property type="match status" value="1"/>
</dbReference>
<dbReference type="HOGENOM" id="CLU_019375_5_3_1"/>
<dbReference type="GeneID" id="20710641"/>
<accession>G2XFQ4</accession>
<dbReference type="InterPro" id="IPR036458">
    <property type="entry name" value="Na:dicarbo_symporter_sf"/>
</dbReference>
<feature type="region of interest" description="Disordered" evidence="7">
    <location>
        <begin position="1"/>
        <end position="35"/>
    </location>
</feature>
<feature type="transmembrane region" description="Helical" evidence="6">
    <location>
        <begin position="405"/>
        <end position="432"/>
    </location>
</feature>
<dbReference type="GO" id="GO:0005313">
    <property type="term" value="F:L-glutamate transmembrane transporter activity"/>
    <property type="evidence" value="ECO:0007669"/>
    <property type="project" value="TreeGrafter"/>
</dbReference>
<keyword evidence="6" id="KW-0769">Symport</keyword>
<keyword evidence="9" id="KW-1185">Reference proteome</keyword>
<feature type="transmembrane region" description="Helical" evidence="6">
    <location>
        <begin position="310"/>
        <end position="333"/>
    </location>
</feature>
<dbReference type="OrthoDB" id="5877963at2759"/>
<dbReference type="RefSeq" id="XP_009653775.1">
    <property type="nucleotide sequence ID" value="XM_009655480.1"/>
</dbReference>